<evidence type="ECO:0000313" key="5">
    <source>
        <dbReference type="RefSeq" id="XP_035827672.1"/>
    </source>
</evidence>
<evidence type="ECO:0000256" key="1">
    <source>
        <dbReference type="ARBA" id="ARBA00023054"/>
    </source>
</evidence>
<feature type="compositionally biased region" description="Low complexity" evidence="2">
    <location>
        <begin position="50"/>
        <end position="59"/>
    </location>
</feature>
<feature type="region of interest" description="Disordered" evidence="2">
    <location>
        <begin position="451"/>
        <end position="490"/>
    </location>
</feature>
<dbReference type="InterPro" id="IPR015649">
    <property type="entry name" value="SCHIP_1_C"/>
</dbReference>
<feature type="region of interest" description="Disordered" evidence="2">
    <location>
        <begin position="614"/>
        <end position="639"/>
    </location>
</feature>
<feature type="compositionally biased region" description="Low complexity" evidence="2">
    <location>
        <begin position="618"/>
        <end position="629"/>
    </location>
</feature>
<accession>A0ABM1VZ29</accession>
<evidence type="ECO:0000256" key="2">
    <source>
        <dbReference type="SAM" id="MobiDB-lite"/>
    </source>
</evidence>
<feature type="region of interest" description="Disordered" evidence="2">
    <location>
        <begin position="206"/>
        <end position="350"/>
    </location>
</feature>
<feature type="compositionally biased region" description="Basic and acidic residues" evidence="2">
    <location>
        <begin position="292"/>
        <end position="306"/>
    </location>
</feature>
<feature type="compositionally biased region" description="Polar residues" evidence="2">
    <location>
        <begin position="265"/>
        <end position="278"/>
    </location>
</feature>
<dbReference type="InterPro" id="IPR039045">
    <property type="entry name" value="SCHIP_1"/>
</dbReference>
<feature type="region of interest" description="Disordered" evidence="2">
    <location>
        <begin position="1"/>
        <end position="100"/>
    </location>
</feature>
<keyword evidence="4" id="KW-1185">Reference proteome</keyword>
<sequence length="639" mass="70211">MTLLTPEENQGGGDDSSATAPADSEDELDGAEFSSSETTALLPPGREDSSNSNSNSDNSTGANDDGADINKTSTTTSLDPQTVLSSLERTRDKKSPSRFSVDVECESVVSDYSELGGPLKDIERDVHYLDRDTLRSEEGGDSWLELSRQEGEFESEVERREGESQADFEKRIRKINLLSLAQEFAELKKVDAQACAFNFHRNQSVKNLRQSLSPAGSRGQSIERSRRTNSKSPLRASSLAGGGNMPGIMATSGGHDLSQKDGKDGTSSGAENMTTSLPKNYEKSSVAAANQRTEDPPANEARRGDSNLDLPANMRPNRFMMGSPRLERDGSRPANAGSQGNSSDAEGDFDVYNIESTLPHVNWATLEKQLEIAAKEGQNRLESCKNEREEIRRRLAMSTEDETTADEPDPSETLSPRKQRLQDRLQATPSGMQICFMNDDVLDDDEDDNLITARLDDPDNESSSCPESSSEDKSGSLTEASQVPPLPNHPCFPGEVAQFTARQTQLQSEATLALAQASTMARMQLEVEKQSKKKSPIADMVGIPTLGGGRRLRLTGGKLQEMNLAQLQVLVNDLHSQIELLNEDLVHLLIERDDLHMEQDSMLVDIEDLTSHCHDPKTTNNNKNLLNNNRPTSRRDRRK</sequence>
<dbReference type="GeneID" id="101858126"/>
<organism evidence="4 5">
    <name type="scientific">Aplysia californica</name>
    <name type="common">California sea hare</name>
    <dbReference type="NCBI Taxonomy" id="6500"/>
    <lineage>
        <taxon>Eukaryota</taxon>
        <taxon>Metazoa</taxon>
        <taxon>Spiralia</taxon>
        <taxon>Lophotrochozoa</taxon>
        <taxon>Mollusca</taxon>
        <taxon>Gastropoda</taxon>
        <taxon>Heterobranchia</taxon>
        <taxon>Euthyneura</taxon>
        <taxon>Tectipleura</taxon>
        <taxon>Aplysiida</taxon>
        <taxon>Aplysioidea</taxon>
        <taxon>Aplysiidae</taxon>
        <taxon>Aplysia</taxon>
    </lineage>
</organism>
<protein>
    <submittedName>
        <fullName evidence="5">Schwannomin-interacting protein 1</fullName>
    </submittedName>
</protein>
<reference evidence="5" key="1">
    <citation type="submission" date="2025-08" db="UniProtKB">
        <authorList>
            <consortium name="RefSeq"/>
        </authorList>
    </citation>
    <scope>IDENTIFICATION</scope>
</reference>
<dbReference type="RefSeq" id="XP_035827672.1">
    <property type="nucleotide sequence ID" value="XM_035971779.1"/>
</dbReference>
<gene>
    <name evidence="5" type="primary">LOC101858126</name>
</gene>
<evidence type="ECO:0000259" key="3">
    <source>
        <dbReference type="Pfam" id="PF10148"/>
    </source>
</evidence>
<feature type="compositionally biased region" description="Polar residues" evidence="2">
    <location>
        <begin position="70"/>
        <end position="87"/>
    </location>
</feature>
<evidence type="ECO:0000313" key="4">
    <source>
        <dbReference type="Proteomes" id="UP000694888"/>
    </source>
</evidence>
<keyword evidence="1" id="KW-0175">Coiled coil</keyword>
<feature type="domain" description="Schwannomin interacting protein 1 C-terminal" evidence="3">
    <location>
        <begin position="385"/>
        <end position="614"/>
    </location>
</feature>
<dbReference type="Proteomes" id="UP000694888">
    <property type="component" value="Unplaced"/>
</dbReference>
<dbReference type="PANTHER" id="PTHR13103">
    <property type="entry name" value="SCHWANNOMIN INTERACTING PROTEIN 1"/>
    <property type="match status" value="1"/>
</dbReference>
<feature type="compositionally biased region" description="Polar residues" evidence="2">
    <location>
        <begin position="206"/>
        <end position="220"/>
    </location>
</feature>
<dbReference type="PANTHER" id="PTHR13103:SF2">
    <property type="entry name" value="IQCJ-SCHIP1 READTHROUGH TRANSCRIPT PROTEIN-RELATED"/>
    <property type="match status" value="1"/>
</dbReference>
<feature type="compositionally biased region" description="Acidic residues" evidence="2">
    <location>
        <begin position="399"/>
        <end position="410"/>
    </location>
</feature>
<proteinExistence type="predicted"/>
<name>A0ABM1VZ29_APLCA</name>
<dbReference type="Pfam" id="PF10148">
    <property type="entry name" value="SCHIP-1_C"/>
    <property type="match status" value="1"/>
</dbReference>
<feature type="region of interest" description="Disordered" evidence="2">
    <location>
        <begin position="395"/>
        <end position="420"/>
    </location>
</feature>